<accession>A0A5A7PFU2</accession>
<protein>
    <submittedName>
        <fullName evidence="1">Replicase polyprotein 1ab</fullName>
    </submittedName>
</protein>
<evidence type="ECO:0000313" key="2">
    <source>
        <dbReference type="Proteomes" id="UP000325081"/>
    </source>
</evidence>
<sequence>MSCRPRERFGAMSRRELNGLYAMALLRGSSWMHGYMATLAPIPLEFRELPVWIRLVPLQVQLSFFMLDLKAWLASNLRTELFRAFYCCQQLRVLVWRDLVEAMALAKYCYFLKS</sequence>
<dbReference type="EMBL" id="BKCP01004428">
    <property type="protein sequence ID" value="GER31127.1"/>
    <property type="molecule type" value="Genomic_DNA"/>
</dbReference>
<name>A0A5A7PFU2_STRAF</name>
<comment type="caution">
    <text evidence="1">The sequence shown here is derived from an EMBL/GenBank/DDBJ whole genome shotgun (WGS) entry which is preliminary data.</text>
</comment>
<organism evidence="1 2">
    <name type="scientific">Striga asiatica</name>
    <name type="common">Asiatic witchweed</name>
    <name type="synonym">Buchnera asiatica</name>
    <dbReference type="NCBI Taxonomy" id="4170"/>
    <lineage>
        <taxon>Eukaryota</taxon>
        <taxon>Viridiplantae</taxon>
        <taxon>Streptophyta</taxon>
        <taxon>Embryophyta</taxon>
        <taxon>Tracheophyta</taxon>
        <taxon>Spermatophyta</taxon>
        <taxon>Magnoliopsida</taxon>
        <taxon>eudicotyledons</taxon>
        <taxon>Gunneridae</taxon>
        <taxon>Pentapetalae</taxon>
        <taxon>asterids</taxon>
        <taxon>lamiids</taxon>
        <taxon>Lamiales</taxon>
        <taxon>Orobanchaceae</taxon>
        <taxon>Buchnereae</taxon>
        <taxon>Striga</taxon>
    </lineage>
</organism>
<dbReference type="AlphaFoldDB" id="A0A5A7PFU2"/>
<proteinExistence type="predicted"/>
<evidence type="ECO:0000313" key="1">
    <source>
        <dbReference type="EMBL" id="GER31127.1"/>
    </source>
</evidence>
<keyword evidence="2" id="KW-1185">Reference proteome</keyword>
<gene>
    <name evidence="1" type="ORF">STAS_07115</name>
</gene>
<dbReference type="Proteomes" id="UP000325081">
    <property type="component" value="Unassembled WGS sequence"/>
</dbReference>
<reference evidence="2" key="1">
    <citation type="journal article" date="2019" name="Curr. Biol.">
        <title>Genome Sequence of Striga asiatica Provides Insight into the Evolution of Plant Parasitism.</title>
        <authorList>
            <person name="Yoshida S."/>
            <person name="Kim S."/>
            <person name="Wafula E.K."/>
            <person name="Tanskanen J."/>
            <person name="Kim Y.M."/>
            <person name="Honaas L."/>
            <person name="Yang Z."/>
            <person name="Spallek T."/>
            <person name="Conn C.E."/>
            <person name="Ichihashi Y."/>
            <person name="Cheong K."/>
            <person name="Cui S."/>
            <person name="Der J.P."/>
            <person name="Gundlach H."/>
            <person name="Jiao Y."/>
            <person name="Hori C."/>
            <person name="Ishida J.K."/>
            <person name="Kasahara H."/>
            <person name="Kiba T."/>
            <person name="Kim M.S."/>
            <person name="Koo N."/>
            <person name="Laohavisit A."/>
            <person name="Lee Y.H."/>
            <person name="Lumba S."/>
            <person name="McCourt P."/>
            <person name="Mortimer J.C."/>
            <person name="Mutuku J.M."/>
            <person name="Nomura T."/>
            <person name="Sasaki-Sekimoto Y."/>
            <person name="Seto Y."/>
            <person name="Wang Y."/>
            <person name="Wakatake T."/>
            <person name="Sakakibara H."/>
            <person name="Demura T."/>
            <person name="Yamaguchi S."/>
            <person name="Yoneyama K."/>
            <person name="Manabe R.I."/>
            <person name="Nelson D.C."/>
            <person name="Schulman A.H."/>
            <person name="Timko M.P."/>
            <person name="dePamphilis C.W."/>
            <person name="Choi D."/>
            <person name="Shirasu K."/>
        </authorList>
    </citation>
    <scope>NUCLEOTIDE SEQUENCE [LARGE SCALE GENOMIC DNA]</scope>
    <source>
        <strain evidence="2">cv. UVA1</strain>
    </source>
</reference>